<reference evidence="1" key="2">
    <citation type="submission" date="2020-11" db="EMBL/GenBank/DDBJ databases">
        <authorList>
            <person name="McCartney M.A."/>
            <person name="Auch B."/>
            <person name="Kono T."/>
            <person name="Mallez S."/>
            <person name="Becker A."/>
            <person name="Gohl D.M."/>
            <person name="Silverstein K.A.T."/>
            <person name="Koren S."/>
            <person name="Bechman K.B."/>
            <person name="Herman A."/>
            <person name="Abrahante J.E."/>
            <person name="Garbe J."/>
        </authorList>
    </citation>
    <scope>NUCLEOTIDE SEQUENCE</scope>
    <source>
        <strain evidence="1">Duluth1</strain>
        <tissue evidence="1">Whole animal</tissue>
    </source>
</reference>
<keyword evidence="2" id="KW-1185">Reference proteome</keyword>
<reference evidence="1" key="1">
    <citation type="journal article" date="2019" name="bioRxiv">
        <title>The Genome of the Zebra Mussel, Dreissena polymorpha: A Resource for Invasive Species Research.</title>
        <authorList>
            <person name="McCartney M.A."/>
            <person name="Auch B."/>
            <person name="Kono T."/>
            <person name="Mallez S."/>
            <person name="Zhang Y."/>
            <person name="Obille A."/>
            <person name="Becker A."/>
            <person name="Abrahante J.E."/>
            <person name="Garbe J."/>
            <person name="Badalamenti J.P."/>
            <person name="Herman A."/>
            <person name="Mangelson H."/>
            <person name="Liachko I."/>
            <person name="Sullivan S."/>
            <person name="Sone E.D."/>
            <person name="Koren S."/>
            <person name="Silverstein K.A.T."/>
            <person name="Beckman K.B."/>
            <person name="Gohl D.M."/>
        </authorList>
    </citation>
    <scope>NUCLEOTIDE SEQUENCE</scope>
    <source>
        <strain evidence="1">Duluth1</strain>
        <tissue evidence="1">Whole animal</tissue>
    </source>
</reference>
<proteinExistence type="predicted"/>
<organism evidence="1 2">
    <name type="scientific">Dreissena polymorpha</name>
    <name type="common">Zebra mussel</name>
    <name type="synonym">Mytilus polymorpha</name>
    <dbReference type="NCBI Taxonomy" id="45954"/>
    <lineage>
        <taxon>Eukaryota</taxon>
        <taxon>Metazoa</taxon>
        <taxon>Spiralia</taxon>
        <taxon>Lophotrochozoa</taxon>
        <taxon>Mollusca</taxon>
        <taxon>Bivalvia</taxon>
        <taxon>Autobranchia</taxon>
        <taxon>Heteroconchia</taxon>
        <taxon>Euheterodonta</taxon>
        <taxon>Imparidentia</taxon>
        <taxon>Neoheterodontei</taxon>
        <taxon>Myida</taxon>
        <taxon>Dreissenoidea</taxon>
        <taxon>Dreissenidae</taxon>
        <taxon>Dreissena</taxon>
    </lineage>
</organism>
<sequence length="111" mass="12563">MRAKKAGQTPKNPEKLEDIPIPFPEAYRTKLIYDNESTRSRMLVFASEAGLGLLESATTWFMDGTFSTCLTRDIRPTPSKVVCDFEVAIHNAVRQVMANDIQIQVSFIKMH</sequence>
<dbReference type="EMBL" id="JAIWYP010000001">
    <property type="protein sequence ID" value="KAH3892668.1"/>
    <property type="molecule type" value="Genomic_DNA"/>
</dbReference>
<evidence type="ECO:0000313" key="2">
    <source>
        <dbReference type="Proteomes" id="UP000828390"/>
    </source>
</evidence>
<evidence type="ECO:0000313" key="1">
    <source>
        <dbReference type="EMBL" id="KAH3892668.1"/>
    </source>
</evidence>
<name>A0A9D4NAB6_DREPO</name>
<dbReference type="Proteomes" id="UP000828390">
    <property type="component" value="Unassembled WGS sequence"/>
</dbReference>
<comment type="caution">
    <text evidence="1">The sequence shown here is derived from an EMBL/GenBank/DDBJ whole genome shotgun (WGS) entry which is preliminary data.</text>
</comment>
<protein>
    <submittedName>
        <fullName evidence="1">Uncharacterized protein</fullName>
    </submittedName>
</protein>
<dbReference type="AlphaFoldDB" id="A0A9D4NAB6"/>
<gene>
    <name evidence="1" type="ORF">DPMN_016791</name>
</gene>
<accession>A0A9D4NAB6</accession>